<dbReference type="EMBL" id="BARU01000409">
    <property type="protein sequence ID" value="GAH20356.1"/>
    <property type="molecule type" value="Genomic_DNA"/>
</dbReference>
<sequence length="168" mass="19630">MNIGCGLDTTFDRIDNGKITWIDLDLPDVISLRKKYIHETSRRHFISKSVFDKSWFAEIKNREHVMFMIAGVLYFFNENDIKSLFSDFHSTLPGVEIIFDYCSNKGVEIANKKVIEKCGMNKSAILKWGIDSIHDLDKWSENIKVISNMTMFKEYKKNYSILKRIGMN</sequence>
<name>X1DHJ2_9ZZZZ</name>
<evidence type="ECO:0000313" key="1">
    <source>
        <dbReference type="EMBL" id="GAH20356.1"/>
    </source>
</evidence>
<evidence type="ECO:0008006" key="2">
    <source>
        <dbReference type="Google" id="ProtNLM"/>
    </source>
</evidence>
<protein>
    <recommendedName>
        <fullName evidence="2">O-methyltransferase domain-containing protein</fullName>
    </recommendedName>
</protein>
<dbReference type="Gene3D" id="3.40.50.150">
    <property type="entry name" value="Vaccinia Virus protein VP39"/>
    <property type="match status" value="1"/>
</dbReference>
<reference evidence="1" key="1">
    <citation type="journal article" date="2014" name="Front. Microbiol.">
        <title>High frequency of phylogenetically diverse reductive dehalogenase-homologous genes in deep subseafloor sedimentary metagenomes.</title>
        <authorList>
            <person name="Kawai M."/>
            <person name="Futagami T."/>
            <person name="Toyoda A."/>
            <person name="Takaki Y."/>
            <person name="Nishi S."/>
            <person name="Hori S."/>
            <person name="Arai W."/>
            <person name="Tsubouchi T."/>
            <person name="Morono Y."/>
            <person name="Uchiyama I."/>
            <person name="Ito T."/>
            <person name="Fujiyama A."/>
            <person name="Inagaki F."/>
            <person name="Takami H."/>
        </authorList>
    </citation>
    <scope>NUCLEOTIDE SEQUENCE</scope>
    <source>
        <strain evidence="1">Expedition CK06-06</strain>
    </source>
</reference>
<proteinExistence type="predicted"/>
<comment type="caution">
    <text evidence="1">The sequence shown here is derived from an EMBL/GenBank/DDBJ whole genome shotgun (WGS) entry which is preliminary data.</text>
</comment>
<dbReference type="AlphaFoldDB" id="X1DHJ2"/>
<organism evidence="1">
    <name type="scientific">marine sediment metagenome</name>
    <dbReference type="NCBI Taxonomy" id="412755"/>
    <lineage>
        <taxon>unclassified sequences</taxon>
        <taxon>metagenomes</taxon>
        <taxon>ecological metagenomes</taxon>
    </lineage>
</organism>
<gene>
    <name evidence="1" type="ORF">S03H2_01409</name>
</gene>
<feature type="non-terminal residue" evidence="1">
    <location>
        <position position="168"/>
    </location>
</feature>
<dbReference type="PANTHER" id="PTHR43619">
    <property type="entry name" value="S-ADENOSYL-L-METHIONINE-DEPENDENT METHYLTRANSFERASE YKTD-RELATED"/>
    <property type="match status" value="1"/>
</dbReference>
<dbReference type="SUPFAM" id="SSF53335">
    <property type="entry name" value="S-adenosyl-L-methionine-dependent methyltransferases"/>
    <property type="match status" value="1"/>
</dbReference>
<dbReference type="PANTHER" id="PTHR43619:SF2">
    <property type="entry name" value="S-ADENOSYL-L-METHIONINE-DEPENDENT METHYLTRANSFERASES SUPERFAMILY PROTEIN"/>
    <property type="match status" value="1"/>
</dbReference>
<dbReference type="InterPro" id="IPR029063">
    <property type="entry name" value="SAM-dependent_MTases_sf"/>
</dbReference>
<accession>X1DHJ2</accession>